<feature type="transmembrane region" description="Helical" evidence="1">
    <location>
        <begin position="300"/>
        <end position="321"/>
    </location>
</feature>
<keyword evidence="1" id="KW-0472">Membrane</keyword>
<protein>
    <submittedName>
        <fullName evidence="2">Uncharacterized protein</fullName>
    </submittedName>
</protein>
<gene>
    <name evidence="2" type="ORF">NBO_662g0001</name>
</gene>
<accession>R0M1M3</accession>
<evidence type="ECO:0000313" key="2">
    <source>
        <dbReference type="EMBL" id="EOB11899.1"/>
    </source>
</evidence>
<keyword evidence="1" id="KW-0812">Transmembrane</keyword>
<dbReference type="EMBL" id="KB909569">
    <property type="protein sequence ID" value="EOB11899.1"/>
    <property type="molecule type" value="Genomic_DNA"/>
</dbReference>
<dbReference type="Proteomes" id="UP000016927">
    <property type="component" value="Unassembled WGS sequence"/>
</dbReference>
<dbReference type="HOGENOM" id="CLU_070377_0_0_1"/>
<name>R0M1M3_NOSB1</name>
<organism evidence="2 3">
    <name type="scientific">Nosema bombycis (strain CQ1 / CVCC 102059)</name>
    <name type="common">Microsporidian parasite</name>
    <name type="synonym">Pebrine of silkworm</name>
    <dbReference type="NCBI Taxonomy" id="578461"/>
    <lineage>
        <taxon>Eukaryota</taxon>
        <taxon>Fungi</taxon>
        <taxon>Fungi incertae sedis</taxon>
        <taxon>Microsporidia</taxon>
        <taxon>Nosematidae</taxon>
        <taxon>Nosema</taxon>
    </lineage>
</organism>
<dbReference type="VEuPathDB" id="MicrosporidiaDB:NBO_662g0001"/>
<evidence type="ECO:0000313" key="3">
    <source>
        <dbReference type="Proteomes" id="UP000016927"/>
    </source>
</evidence>
<dbReference type="AlphaFoldDB" id="R0M1M3"/>
<evidence type="ECO:0000256" key="1">
    <source>
        <dbReference type="SAM" id="Phobius"/>
    </source>
</evidence>
<reference evidence="2 3" key="1">
    <citation type="journal article" date="2013" name="BMC Genomics">
        <title>Comparative genomics of parasitic silkworm microsporidia reveal an association between genome expansion and host adaptation.</title>
        <authorList>
            <person name="Pan G."/>
            <person name="Xu J."/>
            <person name="Li T."/>
            <person name="Xia Q."/>
            <person name="Liu S.L."/>
            <person name="Zhang G."/>
            <person name="Li S."/>
            <person name="Li C."/>
            <person name="Liu H."/>
            <person name="Yang L."/>
            <person name="Liu T."/>
            <person name="Zhang X."/>
            <person name="Wu Z."/>
            <person name="Fan W."/>
            <person name="Dang X."/>
            <person name="Xiang H."/>
            <person name="Tao M."/>
            <person name="Li Y."/>
            <person name="Hu J."/>
            <person name="Li Z."/>
            <person name="Lin L."/>
            <person name="Luo J."/>
            <person name="Geng L."/>
            <person name="Wang L."/>
            <person name="Long M."/>
            <person name="Wan Y."/>
            <person name="He N."/>
            <person name="Zhang Z."/>
            <person name="Lu C."/>
            <person name="Keeling P.J."/>
            <person name="Wang J."/>
            <person name="Xiang Z."/>
            <person name="Zhou Z."/>
        </authorList>
    </citation>
    <scope>NUCLEOTIDE SEQUENCE [LARGE SCALE GENOMIC DNA]</scope>
    <source>
        <strain evidence="3">CQ1 / CVCC 102059</strain>
    </source>
</reference>
<proteinExistence type="predicted"/>
<dbReference type="OrthoDB" id="337270at2759"/>
<keyword evidence="1" id="KW-1133">Transmembrane helix</keyword>
<sequence>MTITDNIIDDLLIRNLKIKNQHKPSCNNISYTCLIDEMEIDRSNVPENLFEFLDFNENIIRITKEFWDNLANLAEIKGNIHDPQKCYSFINPKNCVTISSFFFNPYRSFFRLQRRYGSLKYERNLFKLKKEALLMLKFYLKDILPIFDTEIKKLEISIISYDENDNHTTVLYKYLNSERNIERQIIRYLANMRNFVSNFNVRSNNGNEPVIKRKLNRVLKKTYDKVKSRIRSLKIGSTSNLPKSSIHQEITTPINVSETTQKIGCNDLNLTTIPSTTDILSSTKAFLTDNTALASINVHLVMAISAILLVILGCIFGLLFIRRKRFEKQKIIHDDYDLVIDHS</sequence>
<keyword evidence="3" id="KW-1185">Reference proteome</keyword>